<dbReference type="SUPFAM" id="SSF51215">
    <property type="entry name" value="Regulatory protein AraC"/>
    <property type="match status" value="1"/>
</dbReference>
<dbReference type="Pfam" id="PF12833">
    <property type="entry name" value="HTH_18"/>
    <property type="match status" value="1"/>
</dbReference>
<comment type="caution">
    <text evidence="5">The sequence shown here is derived from an EMBL/GenBank/DDBJ whole genome shotgun (WGS) entry which is preliminary data.</text>
</comment>
<feature type="domain" description="HTH araC/xylS-type" evidence="4">
    <location>
        <begin position="164"/>
        <end position="259"/>
    </location>
</feature>
<dbReference type="Gene3D" id="1.10.10.60">
    <property type="entry name" value="Homeodomain-like"/>
    <property type="match status" value="1"/>
</dbReference>
<dbReference type="InterPro" id="IPR009057">
    <property type="entry name" value="Homeodomain-like_sf"/>
</dbReference>
<accession>A0A1Y5F8G5</accession>
<dbReference type="EMBL" id="MAAO01000008">
    <property type="protein sequence ID" value="OUR95481.1"/>
    <property type="molecule type" value="Genomic_DNA"/>
</dbReference>
<sequence>MKKGIDLFKQFPEIKVVHHNLPGKTLKKEGEGIHRLIIPISGQVKVRTNGKTYSFGPSKMIYIPSHSSHEFDSSKKGSGERIVALIQDSFWKKISKKTHEATLLNVSTLLKELLLHLLLHSDTTYHKAFSATVINVTSDLIETIGDDISNIEHLYAKTTDERLKSALDYIKENTKLKLELKDLSIASGMSSRNLNRLFSQTFSINPKQLHHKLRMDCAYKLLKSKHMNVTETCFEVGFSSLSQFTKAFKKTIGKLPSEV</sequence>
<name>A0A1Y5F8G5_9BACT</name>
<gene>
    <name evidence="5" type="ORF">A9Q84_16745</name>
</gene>
<dbReference type="Proteomes" id="UP000196531">
    <property type="component" value="Unassembled WGS sequence"/>
</dbReference>
<evidence type="ECO:0000313" key="6">
    <source>
        <dbReference type="Proteomes" id="UP000196531"/>
    </source>
</evidence>
<reference evidence="6" key="1">
    <citation type="journal article" date="2017" name="Proc. Natl. Acad. Sci. U.S.A.">
        <title>Simulation of Deepwater Horizon oil plume reveals substrate specialization within a complex community of hydrocarbon-degraders.</title>
        <authorList>
            <person name="Hu P."/>
            <person name="Dubinsky E.A."/>
            <person name="Probst A.J."/>
            <person name="Wang J."/>
            <person name="Sieber C.M.K."/>
            <person name="Tom L.M."/>
            <person name="Gardinali P."/>
            <person name="Banfield J.F."/>
            <person name="Atlas R.M."/>
            <person name="Andersen G.L."/>
        </authorList>
    </citation>
    <scope>NUCLEOTIDE SEQUENCE [LARGE SCALE GENOMIC DNA]</scope>
</reference>
<dbReference type="PANTHER" id="PTHR43280">
    <property type="entry name" value="ARAC-FAMILY TRANSCRIPTIONAL REGULATOR"/>
    <property type="match status" value="1"/>
</dbReference>
<dbReference type="SUPFAM" id="SSF46689">
    <property type="entry name" value="Homeodomain-like"/>
    <property type="match status" value="2"/>
</dbReference>
<dbReference type="GO" id="GO:0003700">
    <property type="term" value="F:DNA-binding transcription factor activity"/>
    <property type="evidence" value="ECO:0007669"/>
    <property type="project" value="InterPro"/>
</dbReference>
<dbReference type="GO" id="GO:0043565">
    <property type="term" value="F:sequence-specific DNA binding"/>
    <property type="evidence" value="ECO:0007669"/>
    <property type="project" value="InterPro"/>
</dbReference>
<keyword evidence="1" id="KW-0805">Transcription regulation</keyword>
<dbReference type="InterPro" id="IPR037923">
    <property type="entry name" value="HTH-like"/>
</dbReference>
<proteinExistence type="predicted"/>
<evidence type="ECO:0000313" key="5">
    <source>
        <dbReference type="EMBL" id="OUR95481.1"/>
    </source>
</evidence>
<dbReference type="InterPro" id="IPR018060">
    <property type="entry name" value="HTH_AraC"/>
</dbReference>
<evidence type="ECO:0000256" key="2">
    <source>
        <dbReference type="ARBA" id="ARBA00023125"/>
    </source>
</evidence>
<evidence type="ECO:0000256" key="3">
    <source>
        <dbReference type="ARBA" id="ARBA00023163"/>
    </source>
</evidence>
<dbReference type="Gene3D" id="2.60.120.10">
    <property type="entry name" value="Jelly Rolls"/>
    <property type="match status" value="1"/>
</dbReference>
<evidence type="ECO:0000256" key="1">
    <source>
        <dbReference type="ARBA" id="ARBA00023015"/>
    </source>
</evidence>
<dbReference type="AlphaFoldDB" id="A0A1Y5F8G5"/>
<dbReference type="SMART" id="SM00342">
    <property type="entry name" value="HTH_ARAC"/>
    <property type="match status" value="1"/>
</dbReference>
<keyword evidence="3" id="KW-0804">Transcription</keyword>
<dbReference type="PANTHER" id="PTHR43280:SF2">
    <property type="entry name" value="HTH-TYPE TRANSCRIPTIONAL REGULATOR EXSA"/>
    <property type="match status" value="1"/>
</dbReference>
<organism evidence="5 6">
    <name type="scientific">Halobacteriovorax marinus</name>
    <dbReference type="NCBI Taxonomy" id="97084"/>
    <lineage>
        <taxon>Bacteria</taxon>
        <taxon>Pseudomonadati</taxon>
        <taxon>Bdellovibrionota</taxon>
        <taxon>Bacteriovoracia</taxon>
        <taxon>Bacteriovoracales</taxon>
        <taxon>Halobacteriovoraceae</taxon>
        <taxon>Halobacteriovorax</taxon>
    </lineage>
</organism>
<protein>
    <recommendedName>
        <fullName evidence="4">HTH araC/xylS-type domain-containing protein</fullName>
    </recommendedName>
</protein>
<keyword evidence="2" id="KW-0238">DNA-binding</keyword>
<dbReference type="PROSITE" id="PS01124">
    <property type="entry name" value="HTH_ARAC_FAMILY_2"/>
    <property type="match status" value="1"/>
</dbReference>
<evidence type="ECO:0000259" key="4">
    <source>
        <dbReference type="PROSITE" id="PS01124"/>
    </source>
</evidence>
<dbReference type="InterPro" id="IPR014710">
    <property type="entry name" value="RmlC-like_jellyroll"/>
</dbReference>